<dbReference type="SUPFAM" id="SSF57667">
    <property type="entry name" value="beta-beta-alpha zinc fingers"/>
    <property type="match status" value="2"/>
</dbReference>
<dbReference type="Pfam" id="PF00096">
    <property type="entry name" value="zf-C2H2"/>
    <property type="match status" value="4"/>
</dbReference>
<evidence type="ECO:0000313" key="12">
    <source>
        <dbReference type="EMBL" id="NWR26160.1"/>
    </source>
</evidence>
<keyword evidence="7" id="KW-0238">DNA-binding</keyword>
<keyword evidence="4" id="KW-0677">Repeat</keyword>
<keyword evidence="5 9" id="KW-0863">Zinc-finger</keyword>
<keyword evidence="13" id="KW-1185">Reference proteome</keyword>
<dbReference type="PANTHER" id="PTHR24377">
    <property type="entry name" value="IP01015P-RELATED"/>
    <property type="match status" value="1"/>
</dbReference>
<organism evidence="12 13">
    <name type="scientific">Emberiza fucata</name>
    <dbReference type="NCBI Taxonomy" id="337179"/>
    <lineage>
        <taxon>Eukaryota</taxon>
        <taxon>Metazoa</taxon>
        <taxon>Chordata</taxon>
        <taxon>Craniata</taxon>
        <taxon>Vertebrata</taxon>
        <taxon>Euteleostomi</taxon>
        <taxon>Archelosauria</taxon>
        <taxon>Archosauria</taxon>
        <taxon>Dinosauria</taxon>
        <taxon>Saurischia</taxon>
        <taxon>Theropoda</taxon>
        <taxon>Coelurosauria</taxon>
        <taxon>Aves</taxon>
        <taxon>Neognathae</taxon>
        <taxon>Neoaves</taxon>
        <taxon>Telluraves</taxon>
        <taxon>Australaves</taxon>
        <taxon>Passeriformes</taxon>
        <taxon>Passeroidea</taxon>
        <taxon>Fringillidae</taxon>
        <taxon>Emberizinae</taxon>
        <taxon>Emberizini</taxon>
        <taxon>Emberiza</taxon>
    </lineage>
</organism>
<comment type="similarity">
    <text evidence="2">Belongs to the krueppel C2H2-type zinc-finger protein family.</text>
</comment>
<dbReference type="AlphaFoldDB" id="A0A7K4VVI9"/>
<feature type="domain" description="C2H2-type" evidence="11">
    <location>
        <begin position="131"/>
        <end position="158"/>
    </location>
</feature>
<feature type="domain" description="C2H2-type" evidence="11">
    <location>
        <begin position="17"/>
        <end position="44"/>
    </location>
</feature>
<evidence type="ECO:0000256" key="9">
    <source>
        <dbReference type="PROSITE-ProRule" id="PRU00042"/>
    </source>
</evidence>
<protein>
    <submittedName>
        <fullName evidence="12">ZNF3 protein</fullName>
    </submittedName>
</protein>
<evidence type="ECO:0000256" key="2">
    <source>
        <dbReference type="ARBA" id="ARBA00006991"/>
    </source>
</evidence>
<evidence type="ECO:0000259" key="11">
    <source>
        <dbReference type="PROSITE" id="PS50157"/>
    </source>
</evidence>
<evidence type="ECO:0000256" key="6">
    <source>
        <dbReference type="ARBA" id="ARBA00022833"/>
    </source>
</evidence>
<keyword evidence="3" id="KW-0479">Metal-binding</keyword>
<dbReference type="InterPro" id="IPR036236">
    <property type="entry name" value="Znf_C2H2_sf"/>
</dbReference>
<feature type="domain" description="C2H2-type" evidence="11">
    <location>
        <begin position="45"/>
        <end position="72"/>
    </location>
</feature>
<dbReference type="Gene3D" id="3.30.160.60">
    <property type="entry name" value="Classic Zinc Finger"/>
    <property type="match status" value="4"/>
</dbReference>
<reference evidence="12 13" key="1">
    <citation type="submission" date="2019-09" db="EMBL/GenBank/DDBJ databases">
        <title>Bird 10,000 Genomes (B10K) Project - Family phase.</title>
        <authorList>
            <person name="Zhang G."/>
        </authorList>
    </citation>
    <scope>NUCLEOTIDE SEQUENCE [LARGE SCALE GENOMIC DNA]</scope>
    <source>
        <strain evidence="12">B10K-DU-015-11</strain>
        <tissue evidence="12">Mixed tissue sample</tissue>
    </source>
</reference>
<dbReference type="FunFam" id="3.30.160.60:FF:000384">
    <property type="entry name" value="Zinc finger protein 550"/>
    <property type="match status" value="1"/>
</dbReference>
<proteinExistence type="inferred from homology"/>
<evidence type="ECO:0000256" key="5">
    <source>
        <dbReference type="ARBA" id="ARBA00022771"/>
    </source>
</evidence>
<dbReference type="GO" id="GO:0003677">
    <property type="term" value="F:DNA binding"/>
    <property type="evidence" value="ECO:0007669"/>
    <property type="project" value="UniProtKB-KW"/>
</dbReference>
<dbReference type="InterPro" id="IPR013087">
    <property type="entry name" value="Znf_C2H2_type"/>
</dbReference>
<accession>A0A7K4VVI9</accession>
<feature type="non-terminal residue" evidence="12">
    <location>
        <position position="174"/>
    </location>
</feature>
<dbReference type="PROSITE" id="PS00028">
    <property type="entry name" value="ZINC_FINGER_C2H2_1"/>
    <property type="match status" value="4"/>
</dbReference>
<feature type="region of interest" description="Disordered" evidence="10">
    <location>
        <begin position="70"/>
        <end position="102"/>
    </location>
</feature>
<evidence type="ECO:0000256" key="10">
    <source>
        <dbReference type="SAM" id="MobiDB-lite"/>
    </source>
</evidence>
<evidence type="ECO:0000313" key="13">
    <source>
        <dbReference type="Proteomes" id="UP000580681"/>
    </source>
</evidence>
<dbReference type="InterPro" id="IPR050826">
    <property type="entry name" value="Krueppel_C2H2_ZnFinger"/>
</dbReference>
<dbReference type="GO" id="GO:0008270">
    <property type="term" value="F:zinc ion binding"/>
    <property type="evidence" value="ECO:0007669"/>
    <property type="project" value="UniProtKB-KW"/>
</dbReference>
<evidence type="ECO:0000256" key="8">
    <source>
        <dbReference type="ARBA" id="ARBA00023242"/>
    </source>
</evidence>
<dbReference type="FunFam" id="3.30.160.60:FF:000953">
    <property type="entry name" value="Zinc finger protein 691"/>
    <property type="match status" value="1"/>
</dbReference>
<evidence type="ECO:0000256" key="3">
    <source>
        <dbReference type="ARBA" id="ARBA00022723"/>
    </source>
</evidence>
<feature type="domain" description="C2H2-type" evidence="11">
    <location>
        <begin position="103"/>
        <end position="130"/>
    </location>
</feature>
<feature type="non-terminal residue" evidence="12">
    <location>
        <position position="1"/>
    </location>
</feature>
<feature type="compositionally biased region" description="Basic and acidic residues" evidence="10">
    <location>
        <begin position="90"/>
        <end position="100"/>
    </location>
</feature>
<dbReference type="GO" id="GO:0005634">
    <property type="term" value="C:nucleus"/>
    <property type="evidence" value="ECO:0007669"/>
    <property type="project" value="UniProtKB-SubCell"/>
</dbReference>
<dbReference type="Proteomes" id="UP000580681">
    <property type="component" value="Unassembled WGS sequence"/>
</dbReference>
<name>A0A7K4VVI9_9EMBE</name>
<dbReference type="EMBL" id="VYZJ01005685">
    <property type="protein sequence ID" value="NWR26160.1"/>
    <property type="molecule type" value="Genomic_DNA"/>
</dbReference>
<dbReference type="FunFam" id="3.30.160.60:FF:000739">
    <property type="entry name" value="Zgc:171418 protein"/>
    <property type="match status" value="1"/>
</dbReference>
<evidence type="ECO:0000256" key="4">
    <source>
        <dbReference type="ARBA" id="ARBA00022737"/>
    </source>
</evidence>
<feature type="compositionally biased region" description="Gly residues" evidence="10">
    <location>
        <begin position="165"/>
        <end position="174"/>
    </location>
</feature>
<comment type="subcellular location">
    <subcellularLocation>
        <location evidence="1">Nucleus</location>
    </subcellularLocation>
</comment>
<comment type="caution">
    <text evidence="12">The sequence shown here is derived from an EMBL/GenBank/DDBJ whole genome shotgun (WGS) entry which is preliminary data.</text>
</comment>
<feature type="region of interest" description="Disordered" evidence="10">
    <location>
        <begin position="144"/>
        <end position="174"/>
    </location>
</feature>
<gene>
    <name evidence="12" type="primary">Znf3_11</name>
    <name evidence="12" type="ORF">EMBFUC_R15453</name>
</gene>
<dbReference type="SMART" id="SM00355">
    <property type="entry name" value="ZnF_C2H2"/>
    <property type="match status" value="4"/>
</dbReference>
<keyword evidence="8" id="KW-0539">Nucleus</keyword>
<dbReference type="PROSITE" id="PS50157">
    <property type="entry name" value="ZINC_FINGER_C2H2_2"/>
    <property type="match status" value="4"/>
</dbReference>
<keyword evidence="6" id="KW-0862">Zinc</keyword>
<evidence type="ECO:0000256" key="1">
    <source>
        <dbReference type="ARBA" id="ARBA00004123"/>
    </source>
</evidence>
<sequence length="174" mass="19539">AELGLHEQLQDGEKKPHKCSECGKSFKRRSNLIKHCRSHTEQQPHKCSECGKSFTRRSNLVAHQKIHMGQHMGTEGEKPTLDQGQSSELGVHEQLQDGEKKRHKCSECGKSFRWTSNLSRHRRLHRGERPYGCGVCGKSFSQKSNLIDHQKSHMGPQLDGKPTLGHGGGQSSEP</sequence>
<dbReference type="FunFam" id="3.30.160.60:FF:000340">
    <property type="entry name" value="zinc finger protein 473 isoform X1"/>
    <property type="match status" value="1"/>
</dbReference>
<evidence type="ECO:0000256" key="7">
    <source>
        <dbReference type="ARBA" id="ARBA00023125"/>
    </source>
</evidence>